<dbReference type="EMBL" id="KV423922">
    <property type="protein sequence ID" value="KZT61559.1"/>
    <property type="molecule type" value="Genomic_DNA"/>
</dbReference>
<organism evidence="1 2">
    <name type="scientific">Calocera cornea HHB12733</name>
    <dbReference type="NCBI Taxonomy" id="1353952"/>
    <lineage>
        <taxon>Eukaryota</taxon>
        <taxon>Fungi</taxon>
        <taxon>Dikarya</taxon>
        <taxon>Basidiomycota</taxon>
        <taxon>Agaricomycotina</taxon>
        <taxon>Dacrymycetes</taxon>
        <taxon>Dacrymycetales</taxon>
        <taxon>Dacrymycetaceae</taxon>
        <taxon>Calocera</taxon>
    </lineage>
</organism>
<dbReference type="Proteomes" id="UP000076842">
    <property type="component" value="Unassembled WGS sequence"/>
</dbReference>
<dbReference type="STRING" id="1353952.A0A165J9N9"/>
<evidence type="ECO:0000313" key="2">
    <source>
        <dbReference type="Proteomes" id="UP000076842"/>
    </source>
</evidence>
<evidence type="ECO:0000313" key="1">
    <source>
        <dbReference type="EMBL" id="KZT61559.1"/>
    </source>
</evidence>
<keyword evidence="2" id="KW-1185">Reference proteome</keyword>
<dbReference type="InParanoid" id="A0A165J9N9"/>
<protein>
    <submittedName>
        <fullName evidence="1">Uncharacterized protein</fullName>
    </submittedName>
</protein>
<proteinExistence type="predicted"/>
<gene>
    <name evidence="1" type="ORF">CALCODRAFT_417163</name>
</gene>
<feature type="non-terminal residue" evidence="1">
    <location>
        <position position="55"/>
    </location>
</feature>
<dbReference type="OrthoDB" id="2976553at2759"/>
<accession>A0A165J9N9</accession>
<name>A0A165J9N9_9BASI</name>
<reference evidence="1 2" key="1">
    <citation type="journal article" date="2016" name="Mol. Biol. Evol.">
        <title>Comparative Genomics of Early-Diverging Mushroom-Forming Fungi Provides Insights into the Origins of Lignocellulose Decay Capabilities.</title>
        <authorList>
            <person name="Nagy L.G."/>
            <person name="Riley R."/>
            <person name="Tritt A."/>
            <person name="Adam C."/>
            <person name="Daum C."/>
            <person name="Floudas D."/>
            <person name="Sun H."/>
            <person name="Yadav J.S."/>
            <person name="Pangilinan J."/>
            <person name="Larsson K.H."/>
            <person name="Matsuura K."/>
            <person name="Barry K."/>
            <person name="Labutti K."/>
            <person name="Kuo R."/>
            <person name="Ohm R.A."/>
            <person name="Bhattacharya S.S."/>
            <person name="Shirouzu T."/>
            <person name="Yoshinaga Y."/>
            <person name="Martin F.M."/>
            <person name="Grigoriev I.V."/>
            <person name="Hibbett D.S."/>
        </authorList>
    </citation>
    <scope>NUCLEOTIDE SEQUENCE [LARGE SCALE GENOMIC DNA]</scope>
    <source>
        <strain evidence="1 2">HHB12733</strain>
    </source>
</reference>
<dbReference type="AlphaFoldDB" id="A0A165J9N9"/>
<sequence>MWAPVEERWSLAMVMRWWGSWAESERRNMLVHYLLDELYMYEEGHGDALCPIPQE</sequence>